<dbReference type="AlphaFoldDB" id="A0A231GZ10"/>
<evidence type="ECO:0000313" key="2">
    <source>
        <dbReference type="Proteomes" id="UP000215506"/>
    </source>
</evidence>
<dbReference type="EMBL" id="NGAF01000017">
    <property type="protein sequence ID" value="OXR41847.1"/>
    <property type="molecule type" value="Genomic_DNA"/>
</dbReference>
<comment type="caution">
    <text evidence="1">The sequence shown here is derived from an EMBL/GenBank/DDBJ whole genome shotgun (WGS) entry which is preliminary data.</text>
</comment>
<gene>
    <name evidence="1" type="ORF">B7C42_06189</name>
</gene>
<evidence type="ECO:0000313" key="1">
    <source>
        <dbReference type="EMBL" id="OXR41847.1"/>
    </source>
</evidence>
<sequence>MPGTLLLDSEGLSKLYHRDRNVVIHVEAARQEGIRVATTAMTRLEAEDRHLSQARIAWILSRLDLYEITRTTSDSAADLLRTHQLDGYKYVIDAVLAAVARSATPPVTILTSDPEDLILLCGKGIEIIKV</sequence>
<evidence type="ECO:0008006" key="3">
    <source>
        <dbReference type="Google" id="ProtNLM"/>
    </source>
</evidence>
<proteinExistence type="predicted"/>
<reference evidence="1 2" key="1">
    <citation type="submission" date="2017-07" db="EMBL/GenBank/DDBJ databases">
        <title>First draft Genome Sequence of Nocardia cerradoensis isolated from human infection.</title>
        <authorList>
            <person name="Carrasco G."/>
        </authorList>
    </citation>
    <scope>NUCLEOTIDE SEQUENCE [LARGE SCALE GENOMIC DNA]</scope>
    <source>
        <strain evidence="1 2">CNM20130759</strain>
    </source>
</reference>
<name>A0A231GZ10_9NOCA</name>
<dbReference type="RefSeq" id="WP_039780731.1">
    <property type="nucleotide sequence ID" value="NZ_JAAXOR010000004.1"/>
</dbReference>
<dbReference type="Gene3D" id="3.40.50.1010">
    <property type="entry name" value="5'-nuclease"/>
    <property type="match status" value="1"/>
</dbReference>
<organism evidence="1 2">
    <name type="scientific">Nocardia cerradoensis</name>
    <dbReference type="NCBI Taxonomy" id="85688"/>
    <lineage>
        <taxon>Bacteria</taxon>
        <taxon>Bacillati</taxon>
        <taxon>Actinomycetota</taxon>
        <taxon>Actinomycetes</taxon>
        <taxon>Mycobacteriales</taxon>
        <taxon>Nocardiaceae</taxon>
        <taxon>Nocardia</taxon>
    </lineage>
</organism>
<protein>
    <recommendedName>
        <fullName evidence="3">PIN domain-containing protein</fullName>
    </recommendedName>
</protein>
<keyword evidence="2" id="KW-1185">Reference proteome</keyword>
<accession>A0A231GZ10</accession>
<dbReference type="SUPFAM" id="SSF88723">
    <property type="entry name" value="PIN domain-like"/>
    <property type="match status" value="1"/>
</dbReference>
<dbReference type="Proteomes" id="UP000215506">
    <property type="component" value="Unassembled WGS sequence"/>
</dbReference>
<dbReference type="InterPro" id="IPR029060">
    <property type="entry name" value="PIN-like_dom_sf"/>
</dbReference>